<accession>A0ABD6EKP4</accession>
<evidence type="ECO:0000256" key="1">
    <source>
        <dbReference type="ARBA" id="ARBA00004123"/>
    </source>
</evidence>
<name>A0ABD6EKP4_9BILA</name>
<protein>
    <recommendedName>
        <fullName evidence="8">Protein kinase domain-containing protein</fullName>
    </recommendedName>
</protein>
<feature type="compositionally biased region" description="Polar residues" evidence="7">
    <location>
        <begin position="144"/>
        <end position="153"/>
    </location>
</feature>
<keyword evidence="4" id="KW-0547">Nucleotide-binding</keyword>
<sequence length="165" mass="18566">MWGAGCIMAELWTRTPILQGDTEQKQLMLISQLCGSINPQTWKGVEGLPLFGKMELPQNLDRRVVERLEPYVRDRNALNLIDSLLALDPLSRLDAEQALDHLFFYSQPTPAADVSDLMSTLPTSLFEYTVGRNLHQARGRAGGSHQSRQNVRQSAAPGQYIERIF</sequence>
<gene>
    <name evidence="9" type="ORF">AB6A40_006476</name>
</gene>
<keyword evidence="10" id="KW-1185">Reference proteome</keyword>
<feature type="region of interest" description="Disordered" evidence="7">
    <location>
        <begin position="137"/>
        <end position="157"/>
    </location>
</feature>
<evidence type="ECO:0000256" key="6">
    <source>
        <dbReference type="ARBA" id="ARBA00022840"/>
    </source>
</evidence>
<dbReference type="PROSITE" id="PS50011">
    <property type="entry name" value="PROTEIN_KINASE_DOM"/>
    <property type="match status" value="1"/>
</dbReference>
<dbReference type="Pfam" id="PF00069">
    <property type="entry name" value="Pkinase"/>
    <property type="match status" value="1"/>
</dbReference>
<dbReference type="PANTHER" id="PTHR24056:SF233">
    <property type="entry name" value="CYCLIN-DEPENDENT KINASE 9"/>
    <property type="match status" value="1"/>
</dbReference>
<dbReference type="GO" id="GO:0004674">
    <property type="term" value="F:protein serine/threonine kinase activity"/>
    <property type="evidence" value="ECO:0007669"/>
    <property type="project" value="UniProtKB-KW"/>
</dbReference>
<evidence type="ECO:0000259" key="8">
    <source>
        <dbReference type="PROSITE" id="PS50011"/>
    </source>
</evidence>
<dbReference type="AlphaFoldDB" id="A0ABD6EKP4"/>
<evidence type="ECO:0000256" key="3">
    <source>
        <dbReference type="ARBA" id="ARBA00022679"/>
    </source>
</evidence>
<dbReference type="Proteomes" id="UP001608902">
    <property type="component" value="Unassembled WGS sequence"/>
</dbReference>
<dbReference type="InterPro" id="IPR000719">
    <property type="entry name" value="Prot_kinase_dom"/>
</dbReference>
<comment type="subcellular location">
    <subcellularLocation>
        <location evidence="1">Nucleus</location>
    </subcellularLocation>
</comment>
<dbReference type="PANTHER" id="PTHR24056">
    <property type="entry name" value="CELL DIVISION PROTEIN KINASE"/>
    <property type="match status" value="1"/>
</dbReference>
<proteinExistence type="predicted"/>
<evidence type="ECO:0000256" key="4">
    <source>
        <dbReference type="ARBA" id="ARBA00022741"/>
    </source>
</evidence>
<keyword evidence="2" id="KW-0723">Serine/threonine-protein kinase</keyword>
<evidence type="ECO:0000313" key="9">
    <source>
        <dbReference type="EMBL" id="MFH4979767.1"/>
    </source>
</evidence>
<dbReference type="EMBL" id="JBGFUD010004606">
    <property type="protein sequence ID" value="MFH4979767.1"/>
    <property type="molecule type" value="Genomic_DNA"/>
</dbReference>
<organism evidence="9 10">
    <name type="scientific">Gnathostoma spinigerum</name>
    <dbReference type="NCBI Taxonomy" id="75299"/>
    <lineage>
        <taxon>Eukaryota</taxon>
        <taxon>Metazoa</taxon>
        <taxon>Ecdysozoa</taxon>
        <taxon>Nematoda</taxon>
        <taxon>Chromadorea</taxon>
        <taxon>Rhabditida</taxon>
        <taxon>Spirurina</taxon>
        <taxon>Gnathostomatomorpha</taxon>
        <taxon>Gnathostomatoidea</taxon>
        <taxon>Gnathostomatidae</taxon>
        <taxon>Gnathostoma</taxon>
    </lineage>
</organism>
<evidence type="ECO:0000256" key="5">
    <source>
        <dbReference type="ARBA" id="ARBA00022777"/>
    </source>
</evidence>
<dbReference type="InterPro" id="IPR011009">
    <property type="entry name" value="Kinase-like_dom_sf"/>
</dbReference>
<feature type="domain" description="Protein kinase" evidence="8">
    <location>
        <begin position="1"/>
        <end position="104"/>
    </location>
</feature>
<dbReference type="SUPFAM" id="SSF56112">
    <property type="entry name" value="Protein kinase-like (PK-like)"/>
    <property type="match status" value="1"/>
</dbReference>
<comment type="caution">
    <text evidence="9">The sequence shown here is derived from an EMBL/GenBank/DDBJ whole genome shotgun (WGS) entry which is preliminary data.</text>
</comment>
<dbReference type="GO" id="GO:0005634">
    <property type="term" value="C:nucleus"/>
    <property type="evidence" value="ECO:0007669"/>
    <property type="project" value="UniProtKB-SubCell"/>
</dbReference>
<keyword evidence="5" id="KW-0418">Kinase</keyword>
<evidence type="ECO:0000256" key="2">
    <source>
        <dbReference type="ARBA" id="ARBA00022527"/>
    </source>
</evidence>
<evidence type="ECO:0000256" key="7">
    <source>
        <dbReference type="SAM" id="MobiDB-lite"/>
    </source>
</evidence>
<evidence type="ECO:0000313" key="10">
    <source>
        <dbReference type="Proteomes" id="UP001608902"/>
    </source>
</evidence>
<dbReference type="InterPro" id="IPR050108">
    <property type="entry name" value="CDK"/>
</dbReference>
<keyword evidence="6" id="KW-0067">ATP-binding</keyword>
<reference evidence="9 10" key="1">
    <citation type="submission" date="2024-08" db="EMBL/GenBank/DDBJ databases">
        <title>Gnathostoma spinigerum genome.</title>
        <authorList>
            <person name="Gonzalez-Bertolin B."/>
            <person name="Monzon S."/>
            <person name="Zaballos A."/>
            <person name="Jimenez P."/>
            <person name="Dekumyoy P."/>
            <person name="Varona S."/>
            <person name="Cuesta I."/>
            <person name="Sumanam S."/>
            <person name="Adisakwattana P."/>
            <person name="Gasser R.B."/>
            <person name="Hernandez-Gonzalez A."/>
            <person name="Young N.D."/>
            <person name="Perteguer M.J."/>
        </authorList>
    </citation>
    <scope>NUCLEOTIDE SEQUENCE [LARGE SCALE GENOMIC DNA]</scope>
    <source>
        <strain evidence="9">AL3</strain>
        <tissue evidence="9">Liver</tissue>
    </source>
</reference>
<keyword evidence="3" id="KW-0808">Transferase</keyword>
<dbReference type="Gene3D" id="1.10.510.10">
    <property type="entry name" value="Transferase(Phosphotransferase) domain 1"/>
    <property type="match status" value="1"/>
</dbReference>
<dbReference type="GO" id="GO:0005524">
    <property type="term" value="F:ATP binding"/>
    <property type="evidence" value="ECO:0007669"/>
    <property type="project" value="UniProtKB-KW"/>
</dbReference>